<dbReference type="AlphaFoldDB" id="A0AAW1NC93"/>
<evidence type="ECO:0000313" key="2">
    <source>
        <dbReference type="Proteomes" id="UP001458880"/>
    </source>
</evidence>
<gene>
    <name evidence="1" type="ORF">QE152_g329</name>
</gene>
<dbReference type="GO" id="GO:0071897">
    <property type="term" value="P:DNA biosynthetic process"/>
    <property type="evidence" value="ECO:0007669"/>
    <property type="project" value="UniProtKB-ARBA"/>
</dbReference>
<dbReference type="EMBL" id="JASPKY010000002">
    <property type="protein sequence ID" value="KAK9759083.1"/>
    <property type="molecule type" value="Genomic_DNA"/>
</dbReference>
<proteinExistence type="predicted"/>
<comment type="caution">
    <text evidence="1">The sequence shown here is derived from an EMBL/GenBank/DDBJ whole genome shotgun (WGS) entry which is preliminary data.</text>
</comment>
<dbReference type="InterPro" id="IPR043502">
    <property type="entry name" value="DNA/RNA_pol_sf"/>
</dbReference>
<dbReference type="PANTHER" id="PTHR47331">
    <property type="entry name" value="PHD-TYPE DOMAIN-CONTAINING PROTEIN"/>
    <property type="match status" value="1"/>
</dbReference>
<name>A0AAW1NC93_POPJA</name>
<sequence length="353" mass="40562">MPQTKDPSHKLQTYKLNTVTYGTTTAPFLAVRCLKQLAIENRENYPNASQTLETDFYVDDLLTGFDTEENALQVAEDLIAILKQGRFELRKWCSNSQAVVREITESTSNNKSLDHMVITDSESIKTLGLRWNIKQDSFEYTQAEETLNYNNINKRTILSTIAKLYDPMGLLGPINGGEGHRGYCSKYPSDIIDNLEWWRGPSWLLQNENAWPAPNAWWRGPSWLLQNEDEGHRGYCRDENAWPAPNARESYTYDDTALEKKKEQFTVTHVTTIGSEIFDKYSSFTKLTSIVAWCLRFKHNVFNKSDKLIGPLTVKEFNLATARLVKIAQQAEYSREIHDLKVNKSIHSSAVRY</sequence>
<reference evidence="1 2" key="1">
    <citation type="journal article" date="2024" name="BMC Genomics">
        <title>De novo assembly and annotation of Popillia japonica's genome with initial clues to its potential as an invasive pest.</title>
        <authorList>
            <person name="Cucini C."/>
            <person name="Boschi S."/>
            <person name="Funari R."/>
            <person name="Cardaioli E."/>
            <person name="Iannotti N."/>
            <person name="Marturano G."/>
            <person name="Paoli F."/>
            <person name="Bruttini M."/>
            <person name="Carapelli A."/>
            <person name="Frati F."/>
            <person name="Nardi F."/>
        </authorList>
    </citation>
    <scope>NUCLEOTIDE SEQUENCE [LARGE SCALE GENOMIC DNA]</scope>
    <source>
        <strain evidence="1">DMR45628</strain>
    </source>
</reference>
<protein>
    <recommendedName>
        <fullName evidence="3">Polyprotein</fullName>
    </recommendedName>
</protein>
<evidence type="ECO:0008006" key="3">
    <source>
        <dbReference type="Google" id="ProtNLM"/>
    </source>
</evidence>
<dbReference type="SUPFAM" id="SSF56672">
    <property type="entry name" value="DNA/RNA polymerases"/>
    <property type="match status" value="1"/>
</dbReference>
<accession>A0AAW1NC93</accession>
<keyword evidence="2" id="KW-1185">Reference proteome</keyword>
<dbReference type="Proteomes" id="UP001458880">
    <property type="component" value="Unassembled WGS sequence"/>
</dbReference>
<organism evidence="1 2">
    <name type="scientific">Popillia japonica</name>
    <name type="common">Japanese beetle</name>
    <dbReference type="NCBI Taxonomy" id="7064"/>
    <lineage>
        <taxon>Eukaryota</taxon>
        <taxon>Metazoa</taxon>
        <taxon>Ecdysozoa</taxon>
        <taxon>Arthropoda</taxon>
        <taxon>Hexapoda</taxon>
        <taxon>Insecta</taxon>
        <taxon>Pterygota</taxon>
        <taxon>Neoptera</taxon>
        <taxon>Endopterygota</taxon>
        <taxon>Coleoptera</taxon>
        <taxon>Polyphaga</taxon>
        <taxon>Scarabaeiformia</taxon>
        <taxon>Scarabaeidae</taxon>
        <taxon>Rutelinae</taxon>
        <taxon>Popillia</taxon>
    </lineage>
</organism>
<evidence type="ECO:0000313" key="1">
    <source>
        <dbReference type="EMBL" id="KAK9759083.1"/>
    </source>
</evidence>